<evidence type="ECO:0000259" key="1">
    <source>
        <dbReference type="Pfam" id="PF00646"/>
    </source>
</evidence>
<organism evidence="2 3">
    <name type="scientific">Digitaria exilis</name>
    <dbReference type="NCBI Taxonomy" id="1010633"/>
    <lineage>
        <taxon>Eukaryota</taxon>
        <taxon>Viridiplantae</taxon>
        <taxon>Streptophyta</taxon>
        <taxon>Embryophyta</taxon>
        <taxon>Tracheophyta</taxon>
        <taxon>Spermatophyta</taxon>
        <taxon>Magnoliopsida</taxon>
        <taxon>Liliopsida</taxon>
        <taxon>Poales</taxon>
        <taxon>Poaceae</taxon>
        <taxon>PACMAD clade</taxon>
        <taxon>Panicoideae</taxon>
        <taxon>Panicodae</taxon>
        <taxon>Paniceae</taxon>
        <taxon>Anthephorinae</taxon>
        <taxon>Digitaria</taxon>
    </lineage>
</organism>
<proteinExistence type="predicted"/>
<dbReference type="PANTHER" id="PTHR35545">
    <property type="entry name" value="F-BOX DOMAIN-CONTAINING PROTEIN"/>
    <property type="match status" value="1"/>
</dbReference>
<dbReference type="SUPFAM" id="SSF81383">
    <property type="entry name" value="F-box domain"/>
    <property type="match status" value="1"/>
</dbReference>
<dbReference type="InterPro" id="IPR036047">
    <property type="entry name" value="F-box-like_dom_sf"/>
</dbReference>
<dbReference type="AlphaFoldDB" id="A0A835F3Z6"/>
<dbReference type="PANTHER" id="PTHR35545:SF32">
    <property type="entry name" value="OS05G0541600 PROTEIN"/>
    <property type="match status" value="1"/>
</dbReference>
<dbReference type="Proteomes" id="UP000636709">
    <property type="component" value="Unassembled WGS sequence"/>
</dbReference>
<sequence length="462" mass="53173">MPQFLRNRNRRKSDKRGTTALHRIHRSHLSSAIARRRSFSRRPRLRAPCGDGDRVSALPDDLLLLILRRMDTRAALATAALSKRWAGLPRGLDTLDFRVSDILPPRYHRCIRMYREGATYAYGIIISFKVLLENIRRYERRAMRSMAASINNFLDSNGDHDHDARGPWRVRTLRLECFATPCSSSINPFIAKAIDAWGVEDLEVSAKATFYRQEAHNFPRHGLCNDPHKSCMRSLKLAACYIPPLQGFHSLTSLVLQDLPDSTPTAAYVAVFTLCPQSTAPQVLQSQRRRRSPGITDLIVRFTGYDRWFRTWSPALLLPRLRRLLIADVPSSWDVSWPRLLIEAAPCLESLHVHISPWDEDPCDDITWQPPNFCHNKLKELVIIGFEGTERQIYFVNFVMEVSTQLQLVSLLKNGLVHARGHWDWDMVKQHYQWGNEDRVKILNQITDDVPCSKIPIQVVLE</sequence>
<dbReference type="Pfam" id="PF00646">
    <property type="entry name" value="F-box"/>
    <property type="match status" value="1"/>
</dbReference>
<accession>A0A835F3Z6</accession>
<reference evidence="2" key="1">
    <citation type="submission" date="2020-07" db="EMBL/GenBank/DDBJ databases">
        <title>Genome sequence and genetic diversity analysis of an under-domesticated orphan crop, white fonio (Digitaria exilis).</title>
        <authorList>
            <person name="Bennetzen J.L."/>
            <person name="Chen S."/>
            <person name="Ma X."/>
            <person name="Wang X."/>
            <person name="Yssel A.E.J."/>
            <person name="Chaluvadi S.R."/>
            <person name="Johnson M."/>
            <person name="Gangashetty P."/>
            <person name="Hamidou F."/>
            <person name="Sanogo M.D."/>
            <person name="Zwaenepoel A."/>
            <person name="Wallace J."/>
            <person name="Van De Peer Y."/>
            <person name="Van Deynze A."/>
        </authorList>
    </citation>
    <scope>NUCLEOTIDE SEQUENCE</scope>
    <source>
        <tissue evidence="2">Leaves</tissue>
    </source>
</reference>
<dbReference type="OrthoDB" id="688942at2759"/>
<dbReference type="EMBL" id="JACEFO010001644">
    <property type="protein sequence ID" value="KAF8727413.1"/>
    <property type="molecule type" value="Genomic_DNA"/>
</dbReference>
<keyword evidence="3" id="KW-1185">Reference proteome</keyword>
<gene>
    <name evidence="2" type="ORF">HU200_019018</name>
</gene>
<dbReference type="InterPro" id="IPR001810">
    <property type="entry name" value="F-box_dom"/>
</dbReference>
<comment type="caution">
    <text evidence="2">The sequence shown here is derived from an EMBL/GenBank/DDBJ whole genome shotgun (WGS) entry which is preliminary data.</text>
</comment>
<feature type="domain" description="F-box" evidence="1">
    <location>
        <begin position="56"/>
        <end position="86"/>
    </location>
</feature>
<name>A0A835F3Z6_9POAL</name>
<protein>
    <recommendedName>
        <fullName evidence="1">F-box domain-containing protein</fullName>
    </recommendedName>
</protein>
<evidence type="ECO:0000313" key="3">
    <source>
        <dbReference type="Proteomes" id="UP000636709"/>
    </source>
</evidence>
<evidence type="ECO:0000313" key="2">
    <source>
        <dbReference type="EMBL" id="KAF8727413.1"/>
    </source>
</evidence>